<evidence type="ECO:0000313" key="2">
    <source>
        <dbReference type="EMBL" id="KAG2597872.1"/>
    </source>
</evidence>
<keyword evidence="3" id="KW-1185">Reference proteome</keyword>
<organism evidence="2 3">
    <name type="scientific">Panicum virgatum</name>
    <name type="common">Blackwell switchgrass</name>
    <dbReference type="NCBI Taxonomy" id="38727"/>
    <lineage>
        <taxon>Eukaryota</taxon>
        <taxon>Viridiplantae</taxon>
        <taxon>Streptophyta</taxon>
        <taxon>Embryophyta</taxon>
        <taxon>Tracheophyta</taxon>
        <taxon>Spermatophyta</taxon>
        <taxon>Magnoliopsida</taxon>
        <taxon>Liliopsida</taxon>
        <taxon>Poales</taxon>
        <taxon>Poaceae</taxon>
        <taxon>PACMAD clade</taxon>
        <taxon>Panicoideae</taxon>
        <taxon>Panicodae</taxon>
        <taxon>Paniceae</taxon>
        <taxon>Panicinae</taxon>
        <taxon>Panicum</taxon>
        <taxon>Panicum sect. Hiantes</taxon>
    </lineage>
</organism>
<name>A0A8T0SEW2_PANVG</name>
<feature type="region of interest" description="Disordered" evidence="1">
    <location>
        <begin position="27"/>
        <end position="69"/>
    </location>
</feature>
<dbReference type="Proteomes" id="UP000823388">
    <property type="component" value="Chromosome 5K"/>
</dbReference>
<reference evidence="2" key="1">
    <citation type="submission" date="2020-05" db="EMBL/GenBank/DDBJ databases">
        <title>WGS assembly of Panicum virgatum.</title>
        <authorList>
            <person name="Lovell J.T."/>
            <person name="Jenkins J."/>
            <person name="Shu S."/>
            <person name="Juenger T.E."/>
            <person name="Schmutz J."/>
        </authorList>
    </citation>
    <scope>NUCLEOTIDE SEQUENCE</scope>
    <source>
        <strain evidence="2">AP13</strain>
    </source>
</reference>
<dbReference type="EMBL" id="CM029045">
    <property type="protein sequence ID" value="KAG2597872.1"/>
    <property type="molecule type" value="Genomic_DNA"/>
</dbReference>
<evidence type="ECO:0000256" key="1">
    <source>
        <dbReference type="SAM" id="MobiDB-lite"/>
    </source>
</evidence>
<evidence type="ECO:0000313" key="3">
    <source>
        <dbReference type="Proteomes" id="UP000823388"/>
    </source>
</evidence>
<accession>A0A8T0SEW2</accession>
<feature type="compositionally biased region" description="Polar residues" evidence="1">
    <location>
        <begin position="34"/>
        <end position="43"/>
    </location>
</feature>
<gene>
    <name evidence="2" type="ORF">PVAP13_5KG312300</name>
</gene>
<proteinExistence type="predicted"/>
<protein>
    <submittedName>
        <fullName evidence="2">Uncharacterized protein</fullName>
    </submittedName>
</protein>
<sequence>MKMSKNKRRQQQRGRPVLVTFYVLQPRRDGGGSATTRTTTLSHDNVRHHHHHGGVYDERRRWNGGQSRNNRRANLLEYSRQLRALARQTTTTAAAPPPPPLLPRDMLIFGLQAVAVRGDDEAQPAGVNRLERAMSQQQIRKRCFGGGGWSWKRVLALILPIRSNSHSAAGHSKVRRPTRRTDGDGSENNGNNNQKGWPAALLVGKLTQVARSRRDHGGFAKKLMSLFQKSSP</sequence>
<feature type="region of interest" description="Disordered" evidence="1">
    <location>
        <begin position="166"/>
        <end position="198"/>
    </location>
</feature>
<comment type="caution">
    <text evidence="2">The sequence shown here is derived from an EMBL/GenBank/DDBJ whole genome shotgun (WGS) entry which is preliminary data.</text>
</comment>
<dbReference type="AlphaFoldDB" id="A0A8T0SEW2"/>